<evidence type="ECO:0000259" key="1">
    <source>
        <dbReference type="PROSITE" id="PS51733"/>
    </source>
</evidence>
<reference evidence="2 3" key="1">
    <citation type="submission" date="2009-08" db="EMBL/GenBank/DDBJ databases">
        <authorList>
            <person name="Qin X."/>
            <person name="Bachman B."/>
            <person name="Battles P."/>
            <person name="Bell A."/>
            <person name="Bess C."/>
            <person name="Bickham C."/>
            <person name="Chaboub L."/>
            <person name="Chen D."/>
            <person name="Coyle M."/>
            <person name="Deiros D.R."/>
            <person name="Dinh H."/>
            <person name="Forbes L."/>
            <person name="Fowler G."/>
            <person name="Francisco L."/>
            <person name="Fu Q."/>
            <person name="Gubbala S."/>
            <person name="Hale W."/>
            <person name="Han Y."/>
            <person name="Hemphill L."/>
            <person name="Highlander S.K."/>
            <person name="Hirani K."/>
            <person name="Hogues M."/>
            <person name="Jackson L."/>
            <person name="Jakkamsetti A."/>
            <person name="Javaid M."/>
            <person name="Jiang H."/>
            <person name="Korchina V."/>
            <person name="Kovar C."/>
            <person name="Lara F."/>
            <person name="Lee S."/>
            <person name="Mata R."/>
            <person name="Mathew T."/>
            <person name="Moen C."/>
            <person name="Morales K."/>
            <person name="Munidasa M."/>
            <person name="Nazareth L."/>
            <person name="Ngo R."/>
            <person name="Nguyen L."/>
            <person name="Okwuonu G."/>
            <person name="Ongeri F."/>
            <person name="Patil S."/>
            <person name="Petrosino J."/>
            <person name="Pham C."/>
            <person name="Pham P."/>
            <person name="Pu L.-L."/>
            <person name="Puazo M."/>
            <person name="Raj R."/>
            <person name="Reid J."/>
            <person name="Rouhana J."/>
            <person name="Saada N."/>
            <person name="Shang Y."/>
            <person name="Simmons D."/>
            <person name="Thornton R."/>
            <person name="Warren J."/>
            <person name="Weissenberger G."/>
            <person name="Zhang J."/>
            <person name="Zhang L."/>
            <person name="Zhou C."/>
            <person name="Zhu D."/>
            <person name="Muzny D."/>
            <person name="Worley K."/>
            <person name="Gibbs R."/>
        </authorList>
    </citation>
    <scope>NUCLEOTIDE SEQUENCE [LARGE SCALE GENOMIC DNA]</scope>
    <source>
        <strain evidence="3">ATCC 15826 / DSM 8339 / NCTC 10426 / 6573</strain>
    </source>
</reference>
<dbReference type="InterPro" id="IPR004143">
    <property type="entry name" value="BPL_LPL_catalytic"/>
</dbReference>
<dbReference type="GeneID" id="84789246"/>
<dbReference type="Gene3D" id="3.30.930.10">
    <property type="entry name" value="Bira Bifunctional Protein, Domain 2"/>
    <property type="match status" value="1"/>
</dbReference>
<dbReference type="HOGENOM" id="CLU_084176_0_0_6"/>
<evidence type="ECO:0000313" key="3">
    <source>
        <dbReference type="Proteomes" id="UP000004870"/>
    </source>
</evidence>
<evidence type="ECO:0000313" key="2">
    <source>
        <dbReference type="EMBL" id="EEV89650.1"/>
    </source>
</evidence>
<dbReference type="OrthoDB" id="7364083at2"/>
<organism evidence="2 3">
    <name type="scientific">Cardiobacterium hominis (strain ATCC 15826 / DSM 8339 / NCTC 10426 / 6573)</name>
    <dbReference type="NCBI Taxonomy" id="638300"/>
    <lineage>
        <taxon>Bacteria</taxon>
        <taxon>Pseudomonadati</taxon>
        <taxon>Pseudomonadota</taxon>
        <taxon>Gammaproteobacteria</taxon>
        <taxon>Cardiobacteriales</taxon>
        <taxon>Cardiobacteriaceae</taxon>
        <taxon>Cardiobacterium</taxon>
    </lineage>
</organism>
<proteinExistence type="predicted"/>
<dbReference type="SUPFAM" id="SSF55681">
    <property type="entry name" value="Class II aaRS and biotin synthetases"/>
    <property type="match status" value="1"/>
</dbReference>
<dbReference type="EMBL" id="ACKY01000011">
    <property type="protein sequence ID" value="EEV89650.1"/>
    <property type="molecule type" value="Genomic_DNA"/>
</dbReference>
<feature type="domain" description="BPL/LPL catalytic" evidence="1">
    <location>
        <begin position="30"/>
        <end position="228"/>
    </location>
</feature>
<accession>C8N6T6</accession>
<dbReference type="PROSITE" id="PS51733">
    <property type="entry name" value="BPL_LPL_CATALYTIC"/>
    <property type="match status" value="1"/>
</dbReference>
<dbReference type="InterPro" id="IPR045864">
    <property type="entry name" value="aa-tRNA-synth_II/BPL/LPL"/>
</dbReference>
<keyword evidence="3" id="KW-1185">Reference proteome</keyword>
<gene>
    <name evidence="2" type="ORF">HMPREF0198_0212</name>
</gene>
<comment type="caution">
    <text evidence="2">The sequence shown here is derived from an EMBL/GenBank/DDBJ whole genome shotgun (WGS) entry which is preliminary data.</text>
</comment>
<dbReference type="RefSeq" id="WP_004139173.1">
    <property type="nucleotide sequence ID" value="NZ_GG694025.1"/>
</dbReference>
<dbReference type="Pfam" id="PF21948">
    <property type="entry name" value="LplA-B_cat"/>
    <property type="match status" value="1"/>
</dbReference>
<dbReference type="Proteomes" id="UP000004870">
    <property type="component" value="Unassembled WGS sequence"/>
</dbReference>
<dbReference type="AlphaFoldDB" id="C8N6T6"/>
<name>C8N6T6_CARH6</name>
<protein>
    <recommendedName>
        <fullName evidence="1">BPL/LPL catalytic domain-containing protein</fullName>
    </recommendedName>
</protein>
<sequence length="238" mass="25344">MPRFTLLPADSFDLDRHDWASNEQRLIDASVQQQGGVALVHCGCDGIVVPRSYRHKPSFAAARAALAADGLPVHIRLSGGGVVPQSPATVNLQLAYPARATHPAVAAEQHYRHLCALLQKLFAAFAIPTDYHSVPGSFCDGRFNLTVGGRKIAGTAQYWQRRAAPPQHTVLASAVIIAADAGALTARANRLEAALHSPQRYRPDSTTAIADYAAANAEAVAATLRDLLQNGAATWPET</sequence>